<organism evidence="2 3">
    <name type="scientific">Coprinellus micaceus</name>
    <name type="common">Glistening ink-cap mushroom</name>
    <name type="synonym">Coprinus micaceus</name>
    <dbReference type="NCBI Taxonomy" id="71717"/>
    <lineage>
        <taxon>Eukaryota</taxon>
        <taxon>Fungi</taxon>
        <taxon>Dikarya</taxon>
        <taxon>Basidiomycota</taxon>
        <taxon>Agaricomycotina</taxon>
        <taxon>Agaricomycetes</taxon>
        <taxon>Agaricomycetidae</taxon>
        <taxon>Agaricales</taxon>
        <taxon>Agaricineae</taxon>
        <taxon>Psathyrellaceae</taxon>
        <taxon>Coprinellus</taxon>
    </lineage>
</organism>
<proteinExistence type="predicted"/>
<protein>
    <submittedName>
        <fullName evidence="2">Uncharacterized protein</fullName>
    </submittedName>
</protein>
<evidence type="ECO:0000313" key="2">
    <source>
        <dbReference type="EMBL" id="TEB24387.1"/>
    </source>
</evidence>
<sequence>MPERSYQTHRWQSKPTFGSLPLTANIHRRGQSKTASLPLHAIQPPKIDFEDYGVWHSKIPLSDPPRTVVLARTPKGFLKVIQRQVPDSEVSSNLRRCAAFIVDDPCSFEVLMGDSAATRMNRRQRANPRTLSSQSLRTCISYAPDVITTAWMAILRSNRICAEVIGKWREDKWEEQMTVKKNRKGIKEPRHGSPPSPQHRPAGGQFVGLHTLASAEARYRLRSPRARRMDRKKEIEM</sequence>
<evidence type="ECO:0000256" key="1">
    <source>
        <dbReference type="SAM" id="MobiDB-lite"/>
    </source>
</evidence>
<dbReference type="AlphaFoldDB" id="A0A4Y7SR96"/>
<comment type="caution">
    <text evidence="2">The sequence shown here is derived from an EMBL/GenBank/DDBJ whole genome shotgun (WGS) entry which is preliminary data.</text>
</comment>
<gene>
    <name evidence="2" type="ORF">FA13DRAFT_1714699</name>
</gene>
<reference evidence="2 3" key="1">
    <citation type="journal article" date="2019" name="Nat. Ecol. Evol.">
        <title>Megaphylogeny resolves global patterns of mushroom evolution.</title>
        <authorList>
            <person name="Varga T."/>
            <person name="Krizsan K."/>
            <person name="Foldi C."/>
            <person name="Dima B."/>
            <person name="Sanchez-Garcia M."/>
            <person name="Sanchez-Ramirez S."/>
            <person name="Szollosi G.J."/>
            <person name="Szarkandi J.G."/>
            <person name="Papp V."/>
            <person name="Albert L."/>
            <person name="Andreopoulos W."/>
            <person name="Angelini C."/>
            <person name="Antonin V."/>
            <person name="Barry K.W."/>
            <person name="Bougher N.L."/>
            <person name="Buchanan P."/>
            <person name="Buyck B."/>
            <person name="Bense V."/>
            <person name="Catcheside P."/>
            <person name="Chovatia M."/>
            <person name="Cooper J."/>
            <person name="Damon W."/>
            <person name="Desjardin D."/>
            <person name="Finy P."/>
            <person name="Geml J."/>
            <person name="Haridas S."/>
            <person name="Hughes K."/>
            <person name="Justo A."/>
            <person name="Karasinski D."/>
            <person name="Kautmanova I."/>
            <person name="Kiss B."/>
            <person name="Kocsube S."/>
            <person name="Kotiranta H."/>
            <person name="LaButti K.M."/>
            <person name="Lechner B.E."/>
            <person name="Liimatainen K."/>
            <person name="Lipzen A."/>
            <person name="Lukacs Z."/>
            <person name="Mihaltcheva S."/>
            <person name="Morgado L.N."/>
            <person name="Niskanen T."/>
            <person name="Noordeloos M.E."/>
            <person name="Ohm R.A."/>
            <person name="Ortiz-Santana B."/>
            <person name="Ovrebo C."/>
            <person name="Racz N."/>
            <person name="Riley R."/>
            <person name="Savchenko A."/>
            <person name="Shiryaev A."/>
            <person name="Soop K."/>
            <person name="Spirin V."/>
            <person name="Szebenyi C."/>
            <person name="Tomsovsky M."/>
            <person name="Tulloss R.E."/>
            <person name="Uehling J."/>
            <person name="Grigoriev I.V."/>
            <person name="Vagvolgyi C."/>
            <person name="Papp T."/>
            <person name="Martin F.M."/>
            <person name="Miettinen O."/>
            <person name="Hibbett D.S."/>
            <person name="Nagy L.G."/>
        </authorList>
    </citation>
    <scope>NUCLEOTIDE SEQUENCE [LARGE SCALE GENOMIC DNA]</scope>
    <source>
        <strain evidence="2 3">FP101781</strain>
    </source>
</reference>
<feature type="compositionally biased region" description="Basic residues" evidence="1">
    <location>
        <begin position="220"/>
        <end position="230"/>
    </location>
</feature>
<feature type="region of interest" description="Disordered" evidence="1">
    <location>
        <begin position="178"/>
        <end position="207"/>
    </location>
</feature>
<feature type="region of interest" description="Disordered" evidence="1">
    <location>
        <begin position="218"/>
        <end position="237"/>
    </location>
</feature>
<evidence type="ECO:0000313" key="3">
    <source>
        <dbReference type="Proteomes" id="UP000298030"/>
    </source>
</evidence>
<name>A0A4Y7SR96_COPMI</name>
<keyword evidence="3" id="KW-1185">Reference proteome</keyword>
<feature type="region of interest" description="Disordered" evidence="1">
    <location>
        <begin position="1"/>
        <end position="22"/>
    </location>
</feature>
<dbReference type="EMBL" id="QPFP01000067">
    <property type="protein sequence ID" value="TEB24387.1"/>
    <property type="molecule type" value="Genomic_DNA"/>
</dbReference>
<dbReference type="Proteomes" id="UP000298030">
    <property type="component" value="Unassembled WGS sequence"/>
</dbReference>
<accession>A0A4Y7SR96</accession>